<feature type="region of interest" description="Disordered" evidence="2">
    <location>
        <begin position="76"/>
        <end position="235"/>
    </location>
</feature>
<feature type="compositionally biased region" description="Low complexity" evidence="2">
    <location>
        <begin position="143"/>
        <end position="158"/>
    </location>
</feature>
<feature type="coiled-coil region" evidence="1">
    <location>
        <begin position="271"/>
        <end position="298"/>
    </location>
</feature>
<name>A0A1B2CSE0_9BBAC</name>
<sequence>MDIVKEFALPEMVENIITTPPHVSNSCRVSSPRVEETLHIWNEVHSPLWESPTNMEELAVIPESLIMTESKRRTSLALERSPSIERFSLPSSPVRTPPTPTRSSPEREEEPMMSPVRSPPPMMSPMKSPVPVEEPMMPPPVEELPVPVEEIIGLPVRSPSREPSPPSSISRSSPLRSSPVRESSPGFAPQSFRVREVSPTQNSRKRLRTPSPVSSFTSSRPSRSRSPSPRLKKKGLSAIMSKLRSPKKPRRKSKEAFTIETLSFAMGECIQKLDQEDYEEANDMLKQLKKKVDEYSIIRKVYTYTKNSSTMQLDNYVHVYCGNGVLGFYNNSFKIGKPMDNMHLVFSAFCGQKKDNKSLALIKGMKVAAKKYLFTQKGVTKRYLRVWKRHTMEALKIMHQYCVDNNFEIVFEQLNNMENFIQEFGDTEFDVDIM</sequence>
<proteinExistence type="predicted"/>
<organism evidence="3">
    <name type="scientific">Plutella xylostella granulovirus</name>
    <dbReference type="NCBI Taxonomy" id="98383"/>
    <lineage>
        <taxon>Viruses</taxon>
        <taxon>Viruses incertae sedis</taxon>
        <taxon>Naldaviricetes</taxon>
        <taxon>Lefavirales</taxon>
        <taxon>Baculoviridae</taxon>
        <taxon>Betabaculovirus</taxon>
        <taxon>Betabaculovirus pluxylostellae</taxon>
    </lineage>
</organism>
<reference evidence="3" key="1">
    <citation type="journal article" date="2016" name="Arch. Virol.">
        <title>The comparative analysis of complete genome sequences from two South African betabaculoviruses: Phthorimaea operculella granulovirus and Plutella xylostella granulovirus.</title>
        <authorList>
            <person name="Jukes M.D."/>
            <person name="Motsoeneng B.M."/>
            <person name="Knox C.M."/>
            <person name="Hill M.P."/>
            <person name="Moore S.D."/>
        </authorList>
    </citation>
    <scope>NUCLEOTIDE SEQUENCE</scope>
    <source>
        <strain evidence="3">SA</strain>
    </source>
</reference>
<evidence type="ECO:0000313" key="3">
    <source>
        <dbReference type="EMBL" id="ANY57544.1"/>
    </source>
</evidence>
<protein>
    <submittedName>
        <fullName evidence="3">PlxyGVORF25 protein</fullName>
    </submittedName>
</protein>
<evidence type="ECO:0000256" key="1">
    <source>
        <dbReference type="SAM" id="Coils"/>
    </source>
</evidence>
<gene>
    <name evidence="3" type="primary">PlxyGV025</name>
</gene>
<feature type="compositionally biased region" description="Low complexity" evidence="2">
    <location>
        <begin position="124"/>
        <end position="135"/>
    </location>
</feature>
<evidence type="ECO:0000256" key="2">
    <source>
        <dbReference type="SAM" id="MobiDB-lite"/>
    </source>
</evidence>
<feature type="compositionally biased region" description="Low complexity" evidence="2">
    <location>
        <begin position="209"/>
        <end position="229"/>
    </location>
</feature>
<dbReference type="EMBL" id="KU666537">
    <property type="protein sequence ID" value="ANY57544.1"/>
    <property type="molecule type" value="Genomic_DNA"/>
</dbReference>
<feature type="compositionally biased region" description="Low complexity" evidence="2">
    <location>
        <begin position="167"/>
        <end position="185"/>
    </location>
</feature>
<accession>A0A1B2CSE0</accession>
<keyword evidence="1" id="KW-0175">Coiled coil</keyword>